<evidence type="ECO:0000313" key="2">
    <source>
        <dbReference type="Proteomes" id="UP000196440"/>
    </source>
</evidence>
<name>A0A209A4G7_YERIN</name>
<dbReference type="EMBL" id="NHOI01000010">
    <property type="protein sequence ID" value="OVZ87654.1"/>
    <property type="molecule type" value="Genomic_DNA"/>
</dbReference>
<proteinExistence type="predicted"/>
<accession>A0A209A4G7</accession>
<dbReference type="AlphaFoldDB" id="A0A209A4G7"/>
<organism evidence="1 2">
    <name type="scientific">Yersinia intermedia</name>
    <dbReference type="NCBI Taxonomy" id="631"/>
    <lineage>
        <taxon>Bacteria</taxon>
        <taxon>Pseudomonadati</taxon>
        <taxon>Pseudomonadota</taxon>
        <taxon>Gammaproteobacteria</taxon>
        <taxon>Enterobacterales</taxon>
        <taxon>Yersiniaceae</taxon>
        <taxon>Yersinia</taxon>
    </lineage>
</organism>
<dbReference type="Proteomes" id="UP000196440">
    <property type="component" value="Unassembled WGS sequence"/>
</dbReference>
<sequence>MKALNAQIEMMGRDRILTADLKREKIDRMMATRNKRVQQAVERVYPYSNH</sequence>
<comment type="caution">
    <text evidence="1">The sequence shown here is derived from an EMBL/GenBank/DDBJ whole genome shotgun (WGS) entry which is preliminary data.</text>
</comment>
<reference evidence="1 2" key="1">
    <citation type="submission" date="2017-05" db="EMBL/GenBank/DDBJ databases">
        <title>Whole genome sequencing of Yersinia kristensenii.</title>
        <authorList>
            <person name="Campioni F."/>
        </authorList>
    </citation>
    <scope>NUCLEOTIDE SEQUENCE [LARGE SCALE GENOMIC DNA]</scope>
    <source>
        <strain evidence="1 2">CFSAN060536</strain>
    </source>
</reference>
<protein>
    <submittedName>
        <fullName evidence="1">DNA repair protein</fullName>
    </submittedName>
</protein>
<gene>
    <name evidence="1" type="ORF">CBW57_08755</name>
</gene>
<evidence type="ECO:0000313" key="1">
    <source>
        <dbReference type="EMBL" id="OVZ87654.1"/>
    </source>
</evidence>